<evidence type="ECO:0000313" key="1">
    <source>
        <dbReference type="EMBL" id="SHO80498.1"/>
    </source>
</evidence>
<sequence>MFRDRLLLLIIFIMLFLSNCTRDNVVVQPPKDNSGKKWANETNITALGKDDNLTTTDSKELKDKVLPRVPFPVAQYNRLARRGRATVRGEIYLDDGYGKKIFAKNTRLYLNPVTSYSKQWYNESYIKGYKLTKADVRLYNYLRFTTSDANGKFAFYGVPNGSYYIIGSVNNGANKIRIANEISVRNSKSINTILSRTID</sequence>
<name>A0A1W1EHZ7_9ZZZZ</name>
<organism evidence="1">
    <name type="scientific">hydrothermal vent metagenome</name>
    <dbReference type="NCBI Taxonomy" id="652676"/>
    <lineage>
        <taxon>unclassified sequences</taxon>
        <taxon>metagenomes</taxon>
        <taxon>ecological metagenomes</taxon>
    </lineage>
</organism>
<accession>A0A1W1EHZ7</accession>
<dbReference type="AlphaFoldDB" id="A0A1W1EHZ7"/>
<evidence type="ECO:0008006" key="2">
    <source>
        <dbReference type="Google" id="ProtNLM"/>
    </source>
</evidence>
<gene>
    <name evidence="1" type="ORF">MNB_SV-15-1366</name>
</gene>
<proteinExistence type="predicted"/>
<reference evidence="1" key="1">
    <citation type="submission" date="2016-10" db="EMBL/GenBank/DDBJ databases">
        <authorList>
            <person name="de Groot N.N."/>
        </authorList>
    </citation>
    <scope>NUCLEOTIDE SEQUENCE</scope>
</reference>
<protein>
    <recommendedName>
        <fullName evidence="2">Carboxypeptidase regulatory-like domain-containing protein</fullName>
    </recommendedName>
</protein>
<dbReference type="EMBL" id="FRYL01000011">
    <property type="protein sequence ID" value="SHO80498.1"/>
    <property type="molecule type" value="Genomic_DNA"/>
</dbReference>
<dbReference type="SUPFAM" id="SSF117074">
    <property type="entry name" value="Hypothetical protein PA1324"/>
    <property type="match status" value="1"/>
</dbReference>